<organism evidence="1 2">
    <name type="scientific">Caerostris extrusa</name>
    <name type="common">Bark spider</name>
    <name type="synonym">Caerostris bankana</name>
    <dbReference type="NCBI Taxonomy" id="172846"/>
    <lineage>
        <taxon>Eukaryota</taxon>
        <taxon>Metazoa</taxon>
        <taxon>Ecdysozoa</taxon>
        <taxon>Arthropoda</taxon>
        <taxon>Chelicerata</taxon>
        <taxon>Arachnida</taxon>
        <taxon>Araneae</taxon>
        <taxon>Araneomorphae</taxon>
        <taxon>Entelegynae</taxon>
        <taxon>Araneoidea</taxon>
        <taxon>Araneidae</taxon>
        <taxon>Caerostris</taxon>
    </lineage>
</organism>
<evidence type="ECO:0008006" key="3">
    <source>
        <dbReference type="Google" id="ProtNLM"/>
    </source>
</evidence>
<gene>
    <name evidence="1" type="ORF">CEXT_275661</name>
</gene>
<evidence type="ECO:0000313" key="2">
    <source>
        <dbReference type="Proteomes" id="UP001054945"/>
    </source>
</evidence>
<sequence length="144" mass="16745">MTILKKEFPTMKSVHARDNFLKLPVSSEEEHYRLKRKLQELKAEFKGFNLKQDRPVKIVIRGLPVYTNHEPIIEAMKFKGFNVVKFTQLTKSQSRVPMTPFKSLMLQKDRPIKVVLRGLPGHTPIEDDLSFPSLLEDCRSMPHS</sequence>
<proteinExistence type="predicted"/>
<dbReference type="AlphaFoldDB" id="A0AAV4NMB9"/>
<dbReference type="Proteomes" id="UP001054945">
    <property type="component" value="Unassembled WGS sequence"/>
</dbReference>
<reference evidence="1 2" key="1">
    <citation type="submission" date="2021-06" db="EMBL/GenBank/DDBJ databases">
        <title>Caerostris extrusa draft genome.</title>
        <authorList>
            <person name="Kono N."/>
            <person name="Arakawa K."/>
        </authorList>
    </citation>
    <scope>NUCLEOTIDE SEQUENCE [LARGE SCALE GENOMIC DNA]</scope>
</reference>
<comment type="caution">
    <text evidence="1">The sequence shown here is derived from an EMBL/GenBank/DDBJ whole genome shotgun (WGS) entry which is preliminary data.</text>
</comment>
<dbReference type="EMBL" id="BPLR01003480">
    <property type="protein sequence ID" value="GIX85086.1"/>
    <property type="molecule type" value="Genomic_DNA"/>
</dbReference>
<evidence type="ECO:0000313" key="1">
    <source>
        <dbReference type="EMBL" id="GIX85086.1"/>
    </source>
</evidence>
<accession>A0AAV4NMB9</accession>
<name>A0AAV4NMB9_CAEEX</name>
<protein>
    <recommendedName>
        <fullName evidence="3">Pre-C2HC domain-containing protein</fullName>
    </recommendedName>
</protein>
<keyword evidence="2" id="KW-1185">Reference proteome</keyword>